<organism evidence="3 4">
    <name type="scientific">Kingella pumchi</name>
    <dbReference type="NCBI Taxonomy" id="2779506"/>
    <lineage>
        <taxon>Bacteria</taxon>
        <taxon>Pseudomonadati</taxon>
        <taxon>Pseudomonadota</taxon>
        <taxon>Betaproteobacteria</taxon>
        <taxon>Neisseriales</taxon>
        <taxon>Neisseriaceae</taxon>
        <taxon>Kingella</taxon>
    </lineage>
</organism>
<feature type="region of interest" description="Disordered" evidence="1">
    <location>
        <begin position="174"/>
        <end position="210"/>
    </location>
</feature>
<name>A0ABS9NKR8_9NEIS</name>
<comment type="caution">
    <text evidence="3">The sequence shown here is derived from an EMBL/GenBank/DDBJ whole genome shotgun (WGS) entry which is preliminary data.</text>
</comment>
<dbReference type="EMBL" id="JAKOOW010000008">
    <property type="protein sequence ID" value="MCG6503400.1"/>
    <property type="molecule type" value="Genomic_DNA"/>
</dbReference>
<evidence type="ECO:0000256" key="1">
    <source>
        <dbReference type="SAM" id="MobiDB-lite"/>
    </source>
</evidence>
<protein>
    <submittedName>
        <fullName evidence="3">Uncharacterized protein</fullName>
    </submittedName>
</protein>
<evidence type="ECO:0000313" key="3">
    <source>
        <dbReference type="EMBL" id="MCG6503400.1"/>
    </source>
</evidence>
<feature type="compositionally biased region" description="Polar residues" evidence="1">
    <location>
        <begin position="178"/>
        <end position="202"/>
    </location>
</feature>
<evidence type="ECO:0000256" key="2">
    <source>
        <dbReference type="SAM" id="SignalP"/>
    </source>
</evidence>
<keyword evidence="2" id="KW-0732">Signal</keyword>
<sequence>MKPSKISALAALFLCGFAGAEPQPQVKDSQLFGEWACKIAEQRDPIHTFAPDYIVFVEEKNLPAHLYVAYFERTLNDGKDSGKTAKPLRYREYYSGFWNIKDGNRVLLTLSLDRVERLYKPEDIKDTALRKEEKEYMDFMEESARKKSFKSTDMRVLGIRGNKMAITDDESLLFCTKQPESGTAETDTQKGSPNNPQQPENPKTNRKDLK</sequence>
<gene>
    <name evidence="3" type="ORF">MB824_02680</name>
</gene>
<dbReference type="Proteomes" id="UP001298424">
    <property type="component" value="Unassembled WGS sequence"/>
</dbReference>
<reference evidence="3 4" key="1">
    <citation type="submission" date="2022-02" db="EMBL/GenBank/DDBJ databases">
        <title>Genome sequence data of Kingella unionensis sp. nov. strain CICC 24913 (CCUG 75125).</title>
        <authorList>
            <person name="Xiao M."/>
        </authorList>
    </citation>
    <scope>NUCLEOTIDE SEQUENCE [LARGE SCALE GENOMIC DNA]</scope>
    <source>
        <strain evidence="3 4">CICC 24913</strain>
    </source>
</reference>
<proteinExistence type="predicted"/>
<feature type="chain" id="PRO_5047370868" evidence="2">
    <location>
        <begin position="21"/>
        <end position="210"/>
    </location>
</feature>
<accession>A0ABS9NKR8</accession>
<keyword evidence="4" id="KW-1185">Reference proteome</keyword>
<dbReference type="RefSeq" id="WP_238745722.1">
    <property type="nucleotide sequence ID" value="NZ_JAKOOW010000008.1"/>
</dbReference>
<evidence type="ECO:0000313" key="4">
    <source>
        <dbReference type="Proteomes" id="UP001298424"/>
    </source>
</evidence>
<feature type="signal peptide" evidence="2">
    <location>
        <begin position="1"/>
        <end position="20"/>
    </location>
</feature>